<keyword evidence="4" id="KW-0788">Thiol protease</keyword>
<dbReference type="InterPro" id="IPR013128">
    <property type="entry name" value="Peptidase_C1A"/>
</dbReference>
<dbReference type="InterPro" id="IPR013201">
    <property type="entry name" value="Prot_inhib_I29"/>
</dbReference>
<dbReference type="PROSITE" id="PS00639">
    <property type="entry name" value="THIOL_PROTEASE_HIS"/>
    <property type="match status" value="1"/>
</dbReference>
<dbReference type="Gene3D" id="3.90.70.10">
    <property type="entry name" value="Cysteine proteinases"/>
    <property type="match status" value="1"/>
</dbReference>
<evidence type="ECO:0000313" key="11">
    <source>
        <dbReference type="Proteomes" id="UP000031668"/>
    </source>
</evidence>
<dbReference type="Proteomes" id="UP000031668">
    <property type="component" value="Unassembled WGS sequence"/>
</dbReference>
<dbReference type="InterPro" id="IPR039417">
    <property type="entry name" value="Peptidase_C1A_papain-like"/>
</dbReference>
<dbReference type="Pfam" id="PF08246">
    <property type="entry name" value="Inhibitor_I29"/>
    <property type="match status" value="1"/>
</dbReference>
<evidence type="ECO:0000259" key="8">
    <source>
        <dbReference type="SMART" id="SM00645"/>
    </source>
</evidence>
<dbReference type="InterPro" id="IPR038765">
    <property type="entry name" value="Papain-like_cys_pep_sf"/>
</dbReference>
<keyword evidence="7" id="KW-0732">Signal</keyword>
<name>A0A0C2NBL3_THEKT</name>
<keyword evidence="6" id="KW-1015">Disulfide bond</keyword>
<evidence type="ECO:0000259" key="9">
    <source>
        <dbReference type="SMART" id="SM00848"/>
    </source>
</evidence>
<dbReference type="PROSITE" id="PS00139">
    <property type="entry name" value="THIOL_PROTEASE_CYS"/>
    <property type="match status" value="1"/>
</dbReference>
<evidence type="ECO:0000256" key="2">
    <source>
        <dbReference type="ARBA" id="ARBA00022670"/>
    </source>
</evidence>
<feature type="domain" description="Cathepsin propeptide inhibitor" evidence="9">
    <location>
        <begin position="27"/>
        <end position="82"/>
    </location>
</feature>
<dbReference type="PRINTS" id="PR00705">
    <property type="entry name" value="PAPAIN"/>
</dbReference>
<evidence type="ECO:0000313" key="10">
    <source>
        <dbReference type="EMBL" id="KII71357.1"/>
    </source>
</evidence>
<dbReference type="Pfam" id="PF00112">
    <property type="entry name" value="Peptidase_C1"/>
    <property type="match status" value="1"/>
</dbReference>
<keyword evidence="3" id="KW-0378">Hydrolase</keyword>
<dbReference type="EMBL" id="JWZT01001784">
    <property type="protein sequence ID" value="KII71357.1"/>
    <property type="molecule type" value="Genomic_DNA"/>
</dbReference>
<dbReference type="InterPro" id="IPR000668">
    <property type="entry name" value="Peptidase_C1A_C"/>
</dbReference>
<dbReference type="AlphaFoldDB" id="A0A0C2NBL3"/>
<accession>A0A0C2NBL3</accession>
<dbReference type="InterPro" id="IPR000169">
    <property type="entry name" value="Pept_cys_AS"/>
</dbReference>
<evidence type="ECO:0000256" key="6">
    <source>
        <dbReference type="ARBA" id="ARBA00023157"/>
    </source>
</evidence>
<gene>
    <name evidence="10" type="ORF">RF11_00767</name>
</gene>
<dbReference type="FunFam" id="3.90.70.10:FF:000039">
    <property type="entry name" value="Cysteine proteinase 2, putative"/>
    <property type="match status" value="1"/>
</dbReference>
<dbReference type="GO" id="GO:0006508">
    <property type="term" value="P:proteolysis"/>
    <property type="evidence" value="ECO:0007669"/>
    <property type="project" value="UniProtKB-KW"/>
</dbReference>
<dbReference type="CDD" id="cd02248">
    <property type="entry name" value="Peptidase_C1A"/>
    <property type="match status" value="1"/>
</dbReference>
<keyword evidence="11" id="KW-1185">Reference proteome</keyword>
<proteinExistence type="inferred from homology"/>
<feature type="signal peptide" evidence="7">
    <location>
        <begin position="1"/>
        <end position="15"/>
    </location>
</feature>
<reference evidence="10 11" key="1">
    <citation type="journal article" date="2014" name="Genome Biol. Evol.">
        <title>The genome of the myxosporean Thelohanellus kitauei shows adaptations to nutrient acquisition within its fish host.</title>
        <authorList>
            <person name="Yang Y."/>
            <person name="Xiong J."/>
            <person name="Zhou Z."/>
            <person name="Huo F."/>
            <person name="Miao W."/>
            <person name="Ran C."/>
            <person name="Liu Y."/>
            <person name="Zhang J."/>
            <person name="Feng J."/>
            <person name="Wang M."/>
            <person name="Wang M."/>
            <person name="Wang L."/>
            <person name="Yao B."/>
        </authorList>
    </citation>
    <scope>NUCLEOTIDE SEQUENCE [LARGE SCALE GENOMIC DNA]</scope>
    <source>
        <strain evidence="10">Wuqing</strain>
    </source>
</reference>
<dbReference type="OMA" id="KCEVAAR"/>
<evidence type="ECO:0000256" key="7">
    <source>
        <dbReference type="SAM" id="SignalP"/>
    </source>
</evidence>
<sequence length="321" mass="36644">MKILLISVLVLVSREDEFDKINLDIKWKQHKFTYSLKFDEKEEAIRKNIFIENSRFIEEHNAKNSELKLKMNQFGHLRTEEVLMNKVLKNKKFTKSHSERSGGDLPVKTSIDWRTFKVVSPIKNQLNCGSCYAFSGIGAIESQYAIHKGRLPLLSEQEIVDCSHDYGNDGCHGGLPIFVYNFAKDNGLVNQSFYPYVGEEDDCRLSKPIADYRVKSYVEITEGDEKQLIRAISFKGPVSIGIDANFREFMFYHTGIINSTECSSVRLNHGVLAVGYDLTSQSHYYIVKNSWGTDWGEDGYFRILLGKNMCGVATLATYPLI</sequence>
<comment type="similarity">
    <text evidence="1">Belongs to the peptidase C1 family.</text>
</comment>
<evidence type="ECO:0000256" key="5">
    <source>
        <dbReference type="ARBA" id="ARBA00023145"/>
    </source>
</evidence>
<organism evidence="10 11">
    <name type="scientific">Thelohanellus kitauei</name>
    <name type="common">Myxosporean</name>
    <dbReference type="NCBI Taxonomy" id="669202"/>
    <lineage>
        <taxon>Eukaryota</taxon>
        <taxon>Metazoa</taxon>
        <taxon>Cnidaria</taxon>
        <taxon>Myxozoa</taxon>
        <taxon>Myxosporea</taxon>
        <taxon>Bivalvulida</taxon>
        <taxon>Platysporina</taxon>
        <taxon>Myxobolidae</taxon>
        <taxon>Thelohanellus</taxon>
    </lineage>
</organism>
<dbReference type="SUPFAM" id="SSF54001">
    <property type="entry name" value="Cysteine proteinases"/>
    <property type="match status" value="1"/>
</dbReference>
<comment type="caution">
    <text evidence="10">The sequence shown here is derived from an EMBL/GenBank/DDBJ whole genome shotgun (WGS) entry which is preliminary data.</text>
</comment>
<evidence type="ECO:0000256" key="3">
    <source>
        <dbReference type="ARBA" id="ARBA00022801"/>
    </source>
</evidence>
<dbReference type="OrthoDB" id="10253408at2759"/>
<dbReference type="GO" id="GO:0008234">
    <property type="term" value="F:cysteine-type peptidase activity"/>
    <property type="evidence" value="ECO:0007669"/>
    <property type="project" value="UniProtKB-KW"/>
</dbReference>
<feature type="domain" description="Peptidase C1A papain C-terminal" evidence="8">
    <location>
        <begin position="107"/>
        <end position="320"/>
    </location>
</feature>
<keyword evidence="5" id="KW-0865">Zymogen</keyword>
<evidence type="ECO:0000256" key="4">
    <source>
        <dbReference type="ARBA" id="ARBA00022807"/>
    </source>
</evidence>
<dbReference type="PANTHER" id="PTHR12411">
    <property type="entry name" value="CYSTEINE PROTEASE FAMILY C1-RELATED"/>
    <property type="match status" value="1"/>
</dbReference>
<feature type="chain" id="PRO_5012994807" evidence="7">
    <location>
        <begin position="16"/>
        <end position="321"/>
    </location>
</feature>
<dbReference type="SMART" id="SM00645">
    <property type="entry name" value="Pept_C1"/>
    <property type="match status" value="1"/>
</dbReference>
<dbReference type="SMART" id="SM00848">
    <property type="entry name" value="Inhibitor_I29"/>
    <property type="match status" value="1"/>
</dbReference>
<dbReference type="InterPro" id="IPR025660">
    <property type="entry name" value="Pept_his_AS"/>
</dbReference>
<protein>
    <submittedName>
        <fullName evidence="10">Cathepsin L2</fullName>
    </submittedName>
</protein>
<evidence type="ECO:0000256" key="1">
    <source>
        <dbReference type="ARBA" id="ARBA00008455"/>
    </source>
</evidence>
<keyword evidence="2" id="KW-0645">Protease</keyword>